<protein>
    <recommendedName>
        <fullName evidence="3">F-box domain-containing protein</fullName>
    </recommendedName>
</protein>
<evidence type="ECO:0000313" key="2">
    <source>
        <dbReference type="Proteomes" id="UP000182658"/>
    </source>
</evidence>
<gene>
    <name evidence="1" type="ORF">CONLIGDRAFT_672639</name>
</gene>
<dbReference type="AlphaFoldDB" id="A0A1J7ID74"/>
<dbReference type="EMBL" id="KV875101">
    <property type="protein sequence ID" value="OIW25647.1"/>
    <property type="molecule type" value="Genomic_DNA"/>
</dbReference>
<dbReference type="OrthoDB" id="2687876at2759"/>
<evidence type="ECO:0008006" key="3">
    <source>
        <dbReference type="Google" id="ProtNLM"/>
    </source>
</evidence>
<dbReference type="InParanoid" id="A0A1J7ID74"/>
<dbReference type="InterPro" id="IPR036047">
    <property type="entry name" value="F-box-like_dom_sf"/>
</dbReference>
<name>A0A1J7ID74_9PEZI</name>
<reference evidence="1 2" key="1">
    <citation type="submission" date="2016-10" db="EMBL/GenBank/DDBJ databases">
        <title>Draft genome sequence of Coniochaeta ligniaria NRRL30616, a lignocellulolytic fungus for bioabatement of inhibitors in plant biomass hydrolysates.</title>
        <authorList>
            <consortium name="DOE Joint Genome Institute"/>
            <person name="Jimenez D.J."/>
            <person name="Hector R.E."/>
            <person name="Riley R."/>
            <person name="Sun H."/>
            <person name="Grigoriev I.V."/>
            <person name="Van Elsas J.D."/>
            <person name="Nichols N.N."/>
        </authorList>
    </citation>
    <scope>NUCLEOTIDE SEQUENCE [LARGE SCALE GENOMIC DNA]</scope>
    <source>
        <strain evidence="1 2">NRRL 30616</strain>
    </source>
</reference>
<organism evidence="1 2">
    <name type="scientific">Coniochaeta ligniaria NRRL 30616</name>
    <dbReference type="NCBI Taxonomy" id="1408157"/>
    <lineage>
        <taxon>Eukaryota</taxon>
        <taxon>Fungi</taxon>
        <taxon>Dikarya</taxon>
        <taxon>Ascomycota</taxon>
        <taxon>Pezizomycotina</taxon>
        <taxon>Sordariomycetes</taxon>
        <taxon>Sordariomycetidae</taxon>
        <taxon>Coniochaetales</taxon>
        <taxon>Coniochaetaceae</taxon>
        <taxon>Coniochaeta</taxon>
    </lineage>
</organism>
<sequence>MNTHYFADYPPPLQDQISVRDGTLVTDFDEYTFRAPRTGLFAGDWMIPHSNPSAIREFRFHFEVRGSASLLPRDGDVAFIERLPREILHQILSVADPCSVVAFAGTSATCRQAVLSMQHFEAVATCPRLLGTVLHLRCRSFTFADLASCVSDIRCRSAQCNNQFGDVLYLVTAVRLCYTCWRHDTYYWAPVIVPKSTPQWPQLEEDAITAGIPYLRVPAGSYGNLGEGRVHQPCLVFAGGPLYKKFNFRGEIYDRGNEPALMSYTAAMQVPYYDEHNGAWEEGFLCRACAHQGRDFTTRDVSHHRPMGPGDPYPGWGLPSTRYTRAGMAAHIEQHGRLFRLTQADGSVRYAHEKPMLKWYGWNDHCYELIRMNDLLQALREKRFELPQLTPFIPAWYWVPSTPRVGRILRNFRH</sequence>
<dbReference type="Proteomes" id="UP000182658">
    <property type="component" value="Unassembled WGS sequence"/>
</dbReference>
<proteinExistence type="predicted"/>
<dbReference type="SUPFAM" id="SSF81383">
    <property type="entry name" value="F-box domain"/>
    <property type="match status" value="1"/>
</dbReference>
<evidence type="ECO:0000313" key="1">
    <source>
        <dbReference type="EMBL" id="OIW25647.1"/>
    </source>
</evidence>
<accession>A0A1J7ID74</accession>
<keyword evidence="2" id="KW-1185">Reference proteome</keyword>